<organism evidence="2 3">
    <name type="scientific">Ramazzottius varieornatus</name>
    <name type="common">Water bear</name>
    <name type="synonym">Tardigrade</name>
    <dbReference type="NCBI Taxonomy" id="947166"/>
    <lineage>
        <taxon>Eukaryota</taxon>
        <taxon>Metazoa</taxon>
        <taxon>Ecdysozoa</taxon>
        <taxon>Tardigrada</taxon>
        <taxon>Eutardigrada</taxon>
        <taxon>Parachela</taxon>
        <taxon>Hypsibioidea</taxon>
        <taxon>Ramazzottiidae</taxon>
        <taxon>Ramazzottius</taxon>
    </lineage>
</organism>
<proteinExistence type="predicted"/>
<keyword evidence="1" id="KW-1133">Transmembrane helix</keyword>
<name>A0A1D1VZU8_RAMVA</name>
<dbReference type="EMBL" id="BDGG01000013">
    <property type="protein sequence ID" value="GAV06476.1"/>
    <property type="molecule type" value="Genomic_DNA"/>
</dbReference>
<evidence type="ECO:0000313" key="3">
    <source>
        <dbReference type="Proteomes" id="UP000186922"/>
    </source>
</evidence>
<dbReference type="OrthoDB" id="10203311at2759"/>
<gene>
    <name evidence="2" type="primary">RvY_16460</name>
    <name evidence="2" type="synonym">RvY_16460.1</name>
    <name evidence="2" type="ORF">RvY_16460-1</name>
</gene>
<comment type="caution">
    <text evidence="2">The sequence shown here is derived from an EMBL/GenBank/DDBJ whole genome shotgun (WGS) entry which is preliminary data.</text>
</comment>
<feature type="transmembrane region" description="Helical" evidence="1">
    <location>
        <begin position="187"/>
        <end position="205"/>
    </location>
</feature>
<dbReference type="AlphaFoldDB" id="A0A1D1VZU8"/>
<keyword evidence="3" id="KW-1185">Reference proteome</keyword>
<reference evidence="2 3" key="1">
    <citation type="journal article" date="2016" name="Nat. Commun.">
        <title>Extremotolerant tardigrade genome and improved radiotolerance of human cultured cells by tardigrade-unique protein.</title>
        <authorList>
            <person name="Hashimoto T."/>
            <person name="Horikawa D.D."/>
            <person name="Saito Y."/>
            <person name="Kuwahara H."/>
            <person name="Kozuka-Hata H."/>
            <person name="Shin-I T."/>
            <person name="Minakuchi Y."/>
            <person name="Ohishi K."/>
            <person name="Motoyama A."/>
            <person name="Aizu T."/>
            <person name="Enomoto A."/>
            <person name="Kondo K."/>
            <person name="Tanaka S."/>
            <person name="Hara Y."/>
            <person name="Koshikawa S."/>
            <person name="Sagara H."/>
            <person name="Miura T."/>
            <person name="Yokobori S."/>
            <person name="Miyagawa K."/>
            <person name="Suzuki Y."/>
            <person name="Kubo T."/>
            <person name="Oyama M."/>
            <person name="Kohara Y."/>
            <person name="Fujiyama A."/>
            <person name="Arakawa K."/>
            <person name="Katayama T."/>
            <person name="Toyoda A."/>
            <person name="Kunieda T."/>
        </authorList>
    </citation>
    <scope>NUCLEOTIDE SEQUENCE [LARGE SCALE GENOMIC DNA]</scope>
    <source>
        <strain evidence="2 3">YOKOZUNA-1</strain>
    </source>
</reference>
<feature type="transmembrane region" description="Helical" evidence="1">
    <location>
        <begin position="246"/>
        <end position="267"/>
    </location>
</feature>
<evidence type="ECO:0000256" key="1">
    <source>
        <dbReference type="SAM" id="Phobius"/>
    </source>
</evidence>
<accession>A0A1D1VZU8</accession>
<sequence length="394" mass="45247">MGTSNCFQLLHHYIRRRPAFVLQLQRYQRGQSCGNFMSTWDMHRNLAANELRLSQADPPWVLKTTFPADDPCPDGSIKTYWGGIWIFTLDQICKRLRIRCKIYDPVPSPDSVFYGDSVALRDVIMGKADMGVQTLLITASRSESGNYSMIPSPIPRTYAMVAHKRHLDFDVATSSWRMLFHTFTPTSWAGIGVMLLVIFTALLLSQKLRAIRYRRTFRWRNIWFDVFMGVLSNDWPEHITGFKRNLASSITLIITSVVFSLMVVTLFNATLPSKLATSPLAKLPFATLEELLLTNFKIYGTFALKESFKETKKEIIQKLATRMEGISNKVNFYDFIRKDEAPRAVYVTSPEGRTILSTNYSCDFVEAIGHLQDYAVAPFWFRKGSDLYKDFSRQ</sequence>
<dbReference type="Proteomes" id="UP000186922">
    <property type="component" value="Unassembled WGS sequence"/>
</dbReference>
<keyword evidence="1" id="KW-0812">Transmembrane</keyword>
<keyword evidence="1" id="KW-0472">Membrane</keyword>
<evidence type="ECO:0008006" key="4">
    <source>
        <dbReference type="Google" id="ProtNLM"/>
    </source>
</evidence>
<evidence type="ECO:0000313" key="2">
    <source>
        <dbReference type="EMBL" id="GAV06476.1"/>
    </source>
</evidence>
<protein>
    <recommendedName>
        <fullName evidence="4">Ionotropic glutamate receptor C-terminal domain-containing protein</fullName>
    </recommendedName>
</protein>
<dbReference type="SUPFAM" id="SSF53850">
    <property type="entry name" value="Periplasmic binding protein-like II"/>
    <property type="match status" value="1"/>
</dbReference>